<reference evidence="1 2" key="1">
    <citation type="journal article" date="2019" name="Int. J. Syst. Evol. Microbiol.">
        <title>The Global Catalogue of Microorganisms (GCM) 10K type strain sequencing project: providing services to taxonomists for standard genome sequencing and annotation.</title>
        <authorList>
            <consortium name="The Broad Institute Genomics Platform"/>
            <consortium name="The Broad Institute Genome Sequencing Center for Infectious Disease"/>
            <person name="Wu L."/>
            <person name="Ma J."/>
        </authorList>
    </citation>
    <scope>NUCLEOTIDE SEQUENCE [LARGE SCALE GENOMIC DNA]</scope>
    <source>
        <strain evidence="1 2">CGMCC 1.16026</strain>
    </source>
</reference>
<protein>
    <submittedName>
        <fullName evidence="1">DUF1102 domain-containing protein</fullName>
    </submittedName>
</protein>
<dbReference type="EMBL" id="JBHSKV010000018">
    <property type="protein sequence ID" value="MFC5135703.1"/>
    <property type="molecule type" value="Genomic_DNA"/>
</dbReference>
<comment type="caution">
    <text evidence="1">The sequence shown here is derived from an EMBL/GenBank/DDBJ whole genome shotgun (WGS) entry which is preliminary data.</text>
</comment>
<proteinExistence type="predicted"/>
<keyword evidence="2" id="KW-1185">Reference proteome</keyword>
<dbReference type="InterPro" id="IPR009482">
    <property type="entry name" value="DUF1102"/>
</dbReference>
<name>A0ABD5QUF1_9EURY</name>
<evidence type="ECO:0000313" key="1">
    <source>
        <dbReference type="EMBL" id="MFC5135703.1"/>
    </source>
</evidence>
<dbReference type="AlphaFoldDB" id="A0ABD5QUF1"/>
<sequence>MQRRKLLVGMGSLAAGGAAATGTGAFSQMSSGDRGVAVEVASDADAYTAIMPYKKSPRGEYGPNAIYAGAEPENTFSPEGESYEDRDTLELDFTDGNTTYFGFGGDGINKGSVYEFDNVFQIMNRGSQDVQWWLTKSNLPGVYFYGSKSGDASDPSQSILGKENALDTSVGDQRLAVGVKIVADELDVESLDSLSGSIQIHGEASSDYTVSE</sequence>
<organism evidence="1 2">
    <name type="scientific">Halorubrum glutamatedens</name>
    <dbReference type="NCBI Taxonomy" id="2707018"/>
    <lineage>
        <taxon>Archaea</taxon>
        <taxon>Methanobacteriati</taxon>
        <taxon>Methanobacteriota</taxon>
        <taxon>Stenosarchaea group</taxon>
        <taxon>Halobacteria</taxon>
        <taxon>Halobacteriales</taxon>
        <taxon>Haloferacaceae</taxon>
        <taxon>Halorubrum</taxon>
    </lineage>
</organism>
<dbReference type="Proteomes" id="UP001596145">
    <property type="component" value="Unassembled WGS sequence"/>
</dbReference>
<evidence type="ECO:0000313" key="2">
    <source>
        <dbReference type="Proteomes" id="UP001596145"/>
    </source>
</evidence>
<dbReference type="RefSeq" id="WP_162498055.1">
    <property type="nucleotide sequence ID" value="NZ_JBHSKV010000018.1"/>
</dbReference>
<accession>A0ABD5QUF1</accession>
<dbReference type="Pfam" id="PF06510">
    <property type="entry name" value="DUF1102"/>
    <property type="match status" value="1"/>
</dbReference>
<gene>
    <name evidence="1" type="ORF">ACFPJA_13380</name>
</gene>